<reference evidence="1 2" key="1">
    <citation type="submission" date="2024-05" db="EMBL/GenBank/DDBJ databases">
        <title>Genetic variation in Jamaican populations of the coffee berry borer (Hypothenemus hampei).</title>
        <authorList>
            <person name="Errbii M."/>
            <person name="Myrie A."/>
        </authorList>
    </citation>
    <scope>NUCLEOTIDE SEQUENCE [LARGE SCALE GENOMIC DNA]</scope>
    <source>
        <strain evidence="1">JA-Hopewell-2020-01-JO</strain>
        <tissue evidence="1">Whole body</tissue>
    </source>
</reference>
<accession>A0ABD1EZV9</accession>
<dbReference type="AlphaFoldDB" id="A0ABD1EZV9"/>
<organism evidence="1 2">
    <name type="scientific">Hypothenemus hampei</name>
    <name type="common">Coffee berry borer</name>
    <dbReference type="NCBI Taxonomy" id="57062"/>
    <lineage>
        <taxon>Eukaryota</taxon>
        <taxon>Metazoa</taxon>
        <taxon>Ecdysozoa</taxon>
        <taxon>Arthropoda</taxon>
        <taxon>Hexapoda</taxon>
        <taxon>Insecta</taxon>
        <taxon>Pterygota</taxon>
        <taxon>Neoptera</taxon>
        <taxon>Endopterygota</taxon>
        <taxon>Coleoptera</taxon>
        <taxon>Polyphaga</taxon>
        <taxon>Cucujiformia</taxon>
        <taxon>Curculionidae</taxon>
        <taxon>Scolytinae</taxon>
        <taxon>Hypothenemus</taxon>
    </lineage>
</organism>
<keyword evidence="2" id="KW-1185">Reference proteome</keyword>
<gene>
    <name evidence="1" type="ORF">ABEB36_005920</name>
</gene>
<name>A0ABD1EZV9_HYPHA</name>
<sequence length="96" mass="11558">MHDILHGSYDLINFYLCKCKKPPRPVDGQNQDKLLDKLLNYTTKTNREKNHRRHLVHEKAKRRCNKFNEGEQVNSVWDKIKRNITRAANEAYHREE</sequence>
<proteinExistence type="predicted"/>
<dbReference type="EMBL" id="JBDJPC010000004">
    <property type="protein sequence ID" value="KAL1506589.1"/>
    <property type="molecule type" value="Genomic_DNA"/>
</dbReference>
<evidence type="ECO:0000313" key="1">
    <source>
        <dbReference type="EMBL" id="KAL1506589.1"/>
    </source>
</evidence>
<dbReference type="Proteomes" id="UP001566132">
    <property type="component" value="Unassembled WGS sequence"/>
</dbReference>
<protein>
    <submittedName>
        <fullName evidence="1">Uncharacterized protein</fullName>
    </submittedName>
</protein>
<comment type="caution">
    <text evidence="1">The sequence shown here is derived from an EMBL/GenBank/DDBJ whole genome shotgun (WGS) entry which is preliminary data.</text>
</comment>
<evidence type="ECO:0000313" key="2">
    <source>
        <dbReference type="Proteomes" id="UP001566132"/>
    </source>
</evidence>